<feature type="transmembrane region" description="Helical" evidence="6">
    <location>
        <begin position="489"/>
        <end position="509"/>
    </location>
</feature>
<feature type="transmembrane region" description="Helical" evidence="6">
    <location>
        <begin position="276"/>
        <end position="301"/>
    </location>
</feature>
<dbReference type="PRINTS" id="PR00249">
    <property type="entry name" value="GPCRSECRETIN"/>
</dbReference>
<feature type="domain" description="G-protein coupled receptors family 2 profile 2" evidence="8">
    <location>
        <begin position="275"/>
        <end position="539"/>
    </location>
</feature>
<dbReference type="PANTHER" id="PTHR46953">
    <property type="entry name" value="G-PROTEIN COUPLED RECEPTOR MTH-LIKE 1-RELATED"/>
    <property type="match status" value="1"/>
</dbReference>
<dbReference type="GO" id="GO:0004930">
    <property type="term" value="F:G protein-coupled receptor activity"/>
    <property type="evidence" value="ECO:0007669"/>
    <property type="project" value="InterPro"/>
</dbReference>
<proteinExistence type="predicted"/>
<dbReference type="Gene3D" id="1.20.1070.10">
    <property type="entry name" value="Rhodopsin 7-helix transmembrane proteins"/>
    <property type="match status" value="1"/>
</dbReference>
<keyword evidence="10" id="KW-1185">Reference proteome</keyword>
<evidence type="ECO:0000313" key="9">
    <source>
        <dbReference type="EMBL" id="CAG9803645.1"/>
    </source>
</evidence>
<dbReference type="Pfam" id="PF00002">
    <property type="entry name" value="7tm_2"/>
    <property type="match status" value="1"/>
</dbReference>
<keyword evidence="2 6" id="KW-0812">Transmembrane</keyword>
<dbReference type="PANTHER" id="PTHR46953:SF1">
    <property type="entry name" value="G-PROTEIN COUPLED RECEPTOR MTH-LIKE 1-RELATED"/>
    <property type="match status" value="1"/>
</dbReference>
<feature type="transmembrane region" description="Helical" evidence="6">
    <location>
        <begin position="389"/>
        <end position="408"/>
    </location>
</feature>
<evidence type="ECO:0000256" key="6">
    <source>
        <dbReference type="SAM" id="Phobius"/>
    </source>
</evidence>
<name>A0A9N9RVK6_9DIPT</name>
<dbReference type="InterPro" id="IPR000832">
    <property type="entry name" value="GPCR_2_secretin-like"/>
</dbReference>
<dbReference type="SUPFAM" id="SSF81321">
    <property type="entry name" value="Family A G protein-coupled receptor-like"/>
    <property type="match status" value="1"/>
</dbReference>
<feature type="chain" id="PRO_5040260057" description="G-protein coupled receptors family 2 profile 2 domain-containing protein" evidence="7">
    <location>
        <begin position="21"/>
        <end position="594"/>
    </location>
</feature>
<feature type="region of interest" description="Disordered" evidence="5">
    <location>
        <begin position="556"/>
        <end position="594"/>
    </location>
</feature>
<evidence type="ECO:0000256" key="5">
    <source>
        <dbReference type="SAM" id="MobiDB-lite"/>
    </source>
</evidence>
<evidence type="ECO:0000313" key="10">
    <source>
        <dbReference type="Proteomes" id="UP001153620"/>
    </source>
</evidence>
<dbReference type="EMBL" id="OU895878">
    <property type="protein sequence ID" value="CAG9803645.1"/>
    <property type="molecule type" value="Genomic_DNA"/>
</dbReference>
<dbReference type="InterPro" id="IPR017981">
    <property type="entry name" value="GPCR_2-like_7TM"/>
</dbReference>
<gene>
    <name evidence="9" type="ORF">CHIRRI_LOCUS6543</name>
</gene>
<reference evidence="9" key="2">
    <citation type="submission" date="2022-10" db="EMBL/GenBank/DDBJ databases">
        <authorList>
            <consortium name="ENA_rothamsted_submissions"/>
            <consortium name="culmorum"/>
            <person name="King R."/>
        </authorList>
    </citation>
    <scope>NUCLEOTIDE SEQUENCE</scope>
</reference>
<organism evidence="9 10">
    <name type="scientific">Chironomus riparius</name>
    <dbReference type="NCBI Taxonomy" id="315576"/>
    <lineage>
        <taxon>Eukaryota</taxon>
        <taxon>Metazoa</taxon>
        <taxon>Ecdysozoa</taxon>
        <taxon>Arthropoda</taxon>
        <taxon>Hexapoda</taxon>
        <taxon>Insecta</taxon>
        <taxon>Pterygota</taxon>
        <taxon>Neoptera</taxon>
        <taxon>Endopterygota</taxon>
        <taxon>Diptera</taxon>
        <taxon>Nematocera</taxon>
        <taxon>Chironomoidea</taxon>
        <taxon>Chironomidae</taxon>
        <taxon>Chironominae</taxon>
        <taxon>Chironomus</taxon>
    </lineage>
</organism>
<feature type="compositionally biased region" description="Polar residues" evidence="5">
    <location>
        <begin position="559"/>
        <end position="594"/>
    </location>
</feature>
<dbReference type="GO" id="GO:0016020">
    <property type="term" value="C:membrane"/>
    <property type="evidence" value="ECO:0007669"/>
    <property type="project" value="UniProtKB-SubCell"/>
</dbReference>
<accession>A0A9N9RVK6</accession>
<dbReference type="InterPro" id="IPR052808">
    <property type="entry name" value="GPCR_Mth-like"/>
</dbReference>
<evidence type="ECO:0000256" key="3">
    <source>
        <dbReference type="ARBA" id="ARBA00022989"/>
    </source>
</evidence>
<keyword evidence="4 6" id="KW-0472">Membrane</keyword>
<evidence type="ECO:0000256" key="4">
    <source>
        <dbReference type="ARBA" id="ARBA00023136"/>
    </source>
</evidence>
<sequence length="594" mass="67323">MKLNVLTFTILFAFISESYSETTRQSNTKKVIITKCCRIGDLLNIEGVCEPALGSLIWAPKVFLPKKRTFYEKPGLLPSFFNVKEEVRPNCNAPEFFKSTDVYIVGNGSIYLKNKHITIENFESFCVDQDFSLVCRNDQELVPDNMTTTVKLTKCCGPNEIYASSSCIGANNKSGDPLFNPNDDGLKMKIDFDYKFPDCDGSNEFAIAGPFLSSNFDMSSGHVKTESGKIFQREQYCLDHVIANDNNYEGVKIFTCSEHYSTIPPNLNHHQDDTRFAIYSIGLLISVLFLIATLAVGFLLLSNHHMLHWRCQTNYVICLLIGDLLLAITQISGTSLHGPSCVIIAHLMHFFFLATFFWLNTMCFNIWWTFRDFRPTSMEKSQESLRLRIYEVYAWGMPIIITTVAAVLDNLPESPTEAFLRPRFGENKCWFYGDMEIFAYFFGPIGILLCINILLFLSTARQLTCGLWKQQDVKSTTERIRYRAALGRVCMKLVIVMGVTWIIDVISWAVGGQYYIWYVTDVINALQGLFIFLVVGLQPQVWSALKRFWSSRSGDHRVTGTTNGPQHSISSHGMPSLDASVTNQTTNSKVETMC</sequence>
<dbReference type="GO" id="GO:0007166">
    <property type="term" value="P:cell surface receptor signaling pathway"/>
    <property type="evidence" value="ECO:0007669"/>
    <property type="project" value="InterPro"/>
</dbReference>
<keyword evidence="3 6" id="KW-1133">Transmembrane helix</keyword>
<protein>
    <recommendedName>
        <fullName evidence="8">G-protein coupled receptors family 2 profile 2 domain-containing protein</fullName>
    </recommendedName>
</protein>
<evidence type="ECO:0000259" key="8">
    <source>
        <dbReference type="PROSITE" id="PS50261"/>
    </source>
</evidence>
<keyword evidence="7" id="KW-0732">Signal</keyword>
<feature type="transmembrane region" description="Helical" evidence="6">
    <location>
        <begin position="515"/>
        <end position="537"/>
    </location>
</feature>
<comment type="subcellular location">
    <subcellularLocation>
        <location evidence="1">Membrane</location>
        <topology evidence="1">Multi-pass membrane protein</topology>
    </subcellularLocation>
</comment>
<dbReference type="Proteomes" id="UP001153620">
    <property type="component" value="Chromosome 2"/>
</dbReference>
<dbReference type="OrthoDB" id="8191206at2759"/>
<feature type="transmembrane region" description="Helical" evidence="6">
    <location>
        <begin position="343"/>
        <end position="368"/>
    </location>
</feature>
<reference evidence="9" key="1">
    <citation type="submission" date="2022-01" db="EMBL/GenBank/DDBJ databases">
        <authorList>
            <person name="King R."/>
        </authorList>
    </citation>
    <scope>NUCLEOTIDE SEQUENCE</scope>
</reference>
<evidence type="ECO:0000256" key="1">
    <source>
        <dbReference type="ARBA" id="ARBA00004141"/>
    </source>
</evidence>
<feature type="signal peptide" evidence="7">
    <location>
        <begin position="1"/>
        <end position="20"/>
    </location>
</feature>
<dbReference type="PROSITE" id="PS50261">
    <property type="entry name" value="G_PROTEIN_RECEP_F2_4"/>
    <property type="match status" value="1"/>
</dbReference>
<evidence type="ECO:0000256" key="2">
    <source>
        <dbReference type="ARBA" id="ARBA00022692"/>
    </source>
</evidence>
<dbReference type="CDD" id="cd15039">
    <property type="entry name" value="7tmB3_Methuselah-like"/>
    <property type="match status" value="1"/>
</dbReference>
<dbReference type="AlphaFoldDB" id="A0A9N9RVK6"/>
<evidence type="ECO:0000256" key="7">
    <source>
        <dbReference type="SAM" id="SignalP"/>
    </source>
</evidence>
<feature type="transmembrane region" description="Helical" evidence="6">
    <location>
        <begin position="313"/>
        <end position="331"/>
    </location>
</feature>
<feature type="transmembrane region" description="Helical" evidence="6">
    <location>
        <begin position="437"/>
        <end position="457"/>
    </location>
</feature>